<dbReference type="InterPro" id="IPR041682">
    <property type="entry name" value="AAA_14"/>
</dbReference>
<dbReference type="Pfam" id="PF13635">
    <property type="entry name" value="DUF4143"/>
    <property type="match status" value="1"/>
</dbReference>
<comment type="caution">
    <text evidence="3">The sequence shown here is derived from an EMBL/GenBank/DDBJ whole genome shotgun (WGS) entry which is preliminary data.</text>
</comment>
<accession>A0A166BA56</accession>
<feature type="domain" description="AAA" evidence="1">
    <location>
        <begin position="23"/>
        <end position="136"/>
    </location>
</feature>
<dbReference type="Proteomes" id="UP000077428">
    <property type="component" value="Unassembled WGS sequence"/>
</dbReference>
<dbReference type="PANTHER" id="PTHR43566">
    <property type="entry name" value="CONSERVED PROTEIN"/>
    <property type="match status" value="1"/>
</dbReference>
<dbReference type="OrthoDB" id="52654at2157"/>
<dbReference type="InterPro" id="IPR027417">
    <property type="entry name" value="P-loop_NTPase"/>
</dbReference>
<sequence>MAFKYKPRLIDSEIDEYLEMIGAILIEGPKWCGKTTTAEQHAKSSIKLQDTDQSENYLRWAKVQPSILLEGEKPRLIDEWQMAPILWDAVRNSVDELHEDGLYILTGSTTIDEVEVMHTGTGRIHRIFMRTMSLFESGESNGKISILDLFENPDMNIDGIDSSLSVKDLIFAACRGGWPESLNKKSEKAQLFVAKSYVKNICEINVSSFDDVKRDPQKVRNILKSYSRNISTLASNSTILADINAEFQNISKNTYYNYINALKRLFVIEEVPAWSPNIRSKSSIRSTPKKELIDPSIAVAALGLSPQSLMDDLKTFGFIFETLCIRDLRVYTSKKLGEISYYRDRNGLEADCVIHLENGDYALIEFKLGNDEIKKGAKNLLKLKNLLREKNFNEPKFLAVITGGKFAYTTEDDVKVIPIGCLR</sequence>
<organism evidence="3 4">
    <name type="scientific">Methanobrevibacter oralis</name>
    <dbReference type="NCBI Taxonomy" id="66851"/>
    <lineage>
        <taxon>Archaea</taxon>
        <taxon>Methanobacteriati</taxon>
        <taxon>Methanobacteriota</taxon>
        <taxon>Methanomada group</taxon>
        <taxon>Methanobacteria</taxon>
        <taxon>Methanobacteriales</taxon>
        <taxon>Methanobacteriaceae</taxon>
        <taxon>Methanobrevibacter</taxon>
    </lineage>
</organism>
<dbReference type="SUPFAM" id="SSF52540">
    <property type="entry name" value="P-loop containing nucleoside triphosphate hydrolases"/>
    <property type="match status" value="1"/>
</dbReference>
<dbReference type="PANTHER" id="PTHR43566:SF2">
    <property type="entry name" value="DUF4143 DOMAIN-CONTAINING PROTEIN"/>
    <property type="match status" value="1"/>
</dbReference>
<name>A0A166BA56_METOA</name>
<keyword evidence="4" id="KW-1185">Reference proteome</keyword>
<proteinExistence type="predicted"/>
<dbReference type="InterPro" id="IPR025420">
    <property type="entry name" value="DUF4143"/>
</dbReference>
<evidence type="ECO:0000259" key="2">
    <source>
        <dbReference type="Pfam" id="PF13635"/>
    </source>
</evidence>
<evidence type="ECO:0000313" key="4">
    <source>
        <dbReference type="Proteomes" id="UP000077428"/>
    </source>
</evidence>
<protein>
    <submittedName>
        <fullName evidence="3">Uncharacterized protein</fullName>
    </submittedName>
</protein>
<dbReference type="EMBL" id="LWMU01000059">
    <property type="protein sequence ID" value="KZX13069.1"/>
    <property type="molecule type" value="Genomic_DNA"/>
</dbReference>
<evidence type="ECO:0000313" key="3">
    <source>
        <dbReference type="EMBL" id="KZX13069.1"/>
    </source>
</evidence>
<reference evidence="4" key="1">
    <citation type="journal article" date="2016" name="Genome Announc.">
        <title>Draft Genome Sequences of Methanobrevibacter curvatus DSM11111, Methanobrevibacter cuticularis DSM11139, Methanobrevibacter filiformis DSM11501, and Methanobrevibacter oralis DSM7256.</title>
        <authorList>
            <person name="Poehlein A."/>
            <person name="Seedorf H."/>
        </authorList>
    </citation>
    <scope>NUCLEOTIDE SEQUENCE [LARGE SCALE GENOMIC DNA]</scope>
    <source>
        <strain evidence="4">DSM 7256 / JCM 30027 / ZR</strain>
    </source>
</reference>
<dbReference type="AlphaFoldDB" id="A0A166BA56"/>
<feature type="domain" description="DUF4143" evidence="2">
    <location>
        <begin position="211"/>
        <end position="368"/>
    </location>
</feature>
<dbReference type="Pfam" id="PF13173">
    <property type="entry name" value="AAA_14"/>
    <property type="match status" value="1"/>
</dbReference>
<evidence type="ECO:0000259" key="1">
    <source>
        <dbReference type="Pfam" id="PF13173"/>
    </source>
</evidence>
<dbReference type="PATRIC" id="fig|66851.6.peg.1067"/>
<dbReference type="RefSeq" id="WP_042693955.1">
    <property type="nucleotide sequence ID" value="NZ_CABMAB010000031.1"/>
</dbReference>
<gene>
    <name evidence="3" type="ORF">MBORA_09720</name>
</gene>